<proteinExistence type="predicted"/>
<evidence type="ECO:0000313" key="8">
    <source>
        <dbReference type="EMBL" id="PWJ21329.1"/>
    </source>
</evidence>
<dbReference type="RefSeq" id="WP_109563650.1">
    <property type="nucleotide sequence ID" value="NZ_QGDJ01000002.1"/>
</dbReference>
<dbReference type="EMBL" id="QGDJ01000002">
    <property type="protein sequence ID" value="PWJ21329.1"/>
    <property type="molecule type" value="Genomic_DNA"/>
</dbReference>
<dbReference type="InterPro" id="IPR011990">
    <property type="entry name" value="TPR-like_helical_dom_sf"/>
</dbReference>
<keyword evidence="2 6" id="KW-0812">Transmembrane</keyword>
<dbReference type="Pfam" id="PF07219">
    <property type="entry name" value="HemY_N"/>
    <property type="match status" value="1"/>
</dbReference>
<dbReference type="Proteomes" id="UP000245839">
    <property type="component" value="Unassembled WGS sequence"/>
</dbReference>
<dbReference type="OrthoDB" id="9798343at2"/>
<evidence type="ECO:0000256" key="4">
    <source>
        <dbReference type="ARBA" id="ARBA00023136"/>
    </source>
</evidence>
<evidence type="ECO:0000256" key="1">
    <source>
        <dbReference type="ARBA" id="ARBA00004370"/>
    </source>
</evidence>
<evidence type="ECO:0000313" key="11">
    <source>
        <dbReference type="Proteomes" id="UP000251571"/>
    </source>
</evidence>
<dbReference type="GO" id="GO:0016020">
    <property type="term" value="C:membrane"/>
    <property type="evidence" value="ECO:0007669"/>
    <property type="project" value="UniProtKB-SubCell"/>
</dbReference>
<feature type="domain" description="HemY N-terminal" evidence="7">
    <location>
        <begin position="30"/>
        <end position="143"/>
    </location>
</feature>
<dbReference type="SUPFAM" id="SSF48452">
    <property type="entry name" value="TPR-like"/>
    <property type="match status" value="1"/>
</dbReference>
<reference evidence="8 10" key="2">
    <citation type="submission" date="2018-03" db="EMBL/GenBank/DDBJ databases">
        <title>Genomic Encyclopedia of Archaeal and Bacterial Type Strains, Phase II (KMG-II): from individual species to whole genera.</title>
        <authorList>
            <person name="Goeker M."/>
        </authorList>
    </citation>
    <scope>NUCLEOTIDE SEQUENCE [LARGE SCALE GENOMIC DNA]</scope>
    <source>
        <strain evidence="8 10">DSM 25227</strain>
    </source>
</reference>
<dbReference type="AlphaFoldDB" id="A0A2Y9AHF8"/>
<evidence type="ECO:0000259" key="7">
    <source>
        <dbReference type="Pfam" id="PF07219"/>
    </source>
</evidence>
<evidence type="ECO:0000256" key="3">
    <source>
        <dbReference type="ARBA" id="ARBA00022989"/>
    </source>
</evidence>
<evidence type="ECO:0000256" key="2">
    <source>
        <dbReference type="ARBA" id="ARBA00022692"/>
    </source>
</evidence>
<protein>
    <submittedName>
        <fullName evidence="9">HemY protein</fullName>
    </submittedName>
</protein>
<keyword evidence="4 6" id="KW-0472">Membrane</keyword>
<keyword evidence="3 6" id="KW-1133">Transmembrane helix</keyword>
<sequence length="523" mass="56146">MLWSLFKILLFVALVVALAFGVQWMMALSGEVIVRFDGQEAVLSPLQVLMAGLVAVVALYVLFKILGFLVAVLKFINGDDTAIGTYFARNKQRKGYEALSESLVALAAGEAREAAVKAQKAEKYLNRPEVTTLVVAQAAEAAGDHARAEEAYKTLVKHDKTRFVGVLGLMRQRLEEGDTDTAMKLAEKAFAIKPRHVEVQDTLLRLQARDENWDGARRVLSAKLKAGVLPKDVYKRREAVLSLADARAQLANGTTDKARAEALEANRLAPELVPAAVLAARMHIETGDKRRAAKVLKAAWQKTQHPDLAAAFADIEPSETPEARIRRFRALLDVVPNAPEAKLLETELHLAAEDFPAARRALGKTYETHPTARSLSLMAAIERGEGESDTVVRAWLAKALGASRGPQWVCENCGTVHSAWVPVCTSCEAFDSLSWTEPPATESATSALPSEMLPLLVGGPAPGEDLPVAVQEVSPAPAAPATVTDPNVVGTTRDVTEPVSVPVEGAPANTNEAETPASAASRS</sequence>
<organism evidence="9 11">
    <name type="scientific">Jannaschia seohaensis</name>
    <dbReference type="NCBI Taxonomy" id="475081"/>
    <lineage>
        <taxon>Bacteria</taxon>
        <taxon>Pseudomonadati</taxon>
        <taxon>Pseudomonadota</taxon>
        <taxon>Alphaproteobacteria</taxon>
        <taxon>Rhodobacterales</taxon>
        <taxon>Roseobacteraceae</taxon>
        <taxon>Jannaschia</taxon>
    </lineage>
</organism>
<dbReference type="EMBL" id="UETC01000002">
    <property type="protein sequence ID" value="SSA41797.1"/>
    <property type="molecule type" value="Genomic_DNA"/>
</dbReference>
<feature type="region of interest" description="Disordered" evidence="5">
    <location>
        <begin position="477"/>
        <end position="523"/>
    </location>
</feature>
<evidence type="ECO:0000256" key="6">
    <source>
        <dbReference type="SAM" id="Phobius"/>
    </source>
</evidence>
<dbReference type="InterPro" id="IPR016982">
    <property type="entry name" value="Mms48"/>
</dbReference>
<gene>
    <name evidence="8" type="ORF">BCF38_102581</name>
    <name evidence="9" type="ORF">SAMN05421539_102581</name>
</gene>
<dbReference type="Gene3D" id="1.25.40.10">
    <property type="entry name" value="Tetratricopeptide repeat domain"/>
    <property type="match status" value="1"/>
</dbReference>
<feature type="compositionally biased region" description="Polar residues" evidence="5">
    <location>
        <begin position="508"/>
        <end position="523"/>
    </location>
</feature>
<reference evidence="9 11" key="1">
    <citation type="submission" date="2016-10" db="EMBL/GenBank/DDBJ databases">
        <authorList>
            <person name="Cai Z."/>
        </authorList>
    </citation>
    <scope>NUCLEOTIDE SEQUENCE [LARGE SCALE GENOMIC DNA]</scope>
    <source>
        <strain evidence="9 11">DSM 25227</strain>
    </source>
</reference>
<accession>A0A2Y9AHF8</accession>
<keyword evidence="10" id="KW-1185">Reference proteome</keyword>
<comment type="subcellular location">
    <subcellularLocation>
        <location evidence="1">Membrane</location>
    </subcellularLocation>
</comment>
<evidence type="ECO:0000313" key="9">
    <source>
        <dbReference type="EMBL" id="SSA41797.1"/>
    </source>
</evidence>
<dbReference type="Proteomes" id="UP000251571">
    <property type="component" value="Unassembled WGS sequence"/>
</dbReference>
<evidence type="ECO:0000256" key="5">
    <source>
        <dbReference type="SAM" id="MobiDB-lite"/>
    </source>
</evidence>
<dbReference type="PIRSF" id="PIRSF031802">
    <property type="entry name" value="UCP031802"/>
    <property type="match status" value="1"/>
</dbReference>
<feature type="transmembrane region" description="Helical" evidence="6">
    <location>
        <begin position="48"/>
        <end position="73"/>
    </location>
</feature>
<name>A0A2Y9AHF8_9RHOB</name>
<evidence type="ECO:0000313" key="10">
    <source>
        <dbReference type="Proteomes" id="UP000245839"/>
    </source>
</evidence>
<dbReference type="InterPro" id="IPR010817">
    <property type="entry name" value="HemY_N"/>
</dbReference>